<gene>
    <name evidence="2" type="ORF">ACFQS1_37495</name>
</gene>
<accession>A0ABW2I498</accession>
<dbReference type="RefSeq" id="WP_378977246.1">
    <property type="nucleotide sequence ID" value="NZ_JBHTBJ010000057.1"/>
</dbReference>
<dbReference type="Pfam" id="PF02450">
    <property type="entry name" value="LCAT"/>
    <property type="match status" value="1"/>
</dbReference>
<evidence type="ECO:0000313" key="3">
    <source>
        <dbReference type="Proteomes" id="UP001596548"/>
    </source>
</evidence>
<dbReference type="SUPFAM" id="SSF53474">
    <property type="entry name" value="alpha/beta-Hydrolases"/>
    <property type="match status" value="1"/>
</dbReference>
<reference evidence="3" key="1">
    <citation type="journal article" date="2019" name="Int. J. Syst. Evol. Microbiol.">
        <title>The Global Catalogue of Microorganisms (GCM) 10K type strain sequencing project: providing services to taxonomists for standard genome sequencing and annotation.</title>
        <authorList>
            <consortium name="The Broad Institute Genomics Platform"/>
            <consortium name="The Broad Institute Genome Sequencing Center for Infectious Disease"/>
            <person name="Wu L."/>
            <person name="Ma J."/>
        </authorList>
    </citation>
    <scope>NUCLEOTIDE SEQUENCE [LARGE SCALE GENOMIC DNA]</scope>
    <source>
        <strain evidence="3">XZYJT-10</strain>
    </source>
</reference>
<proteinExistence type="predicted"/>
<organism evidence="2 3">
    <name type="scientific">Paractinoplanes rhizophilus</name>
    <dbReference type="NCBI Taxonomy" id="1416877"/>
    <lineage>
        <taxon>Bacteria</taxon>
        <taxon>Bacillati</taxon>
        <taxon>Actinomycetota</taxon>
        <taxon>Actinomycetes</taxon>
        <taxon>Micromonosporales</taxon>
        <taxon>Micromonosporaceae</taxon>
        <taxon>Paractinoplanes</taxon>
    </lineage>
</organism>
<protein>
    <recommendedName>
        <fullName evidence="4">Lecithin:cholesterol acyltransferase</fullName>
    </recommendedName>
</protein>
<feature type="region of interest" description="Disordered" evidence="1">
    <location>
        <begin position="452"/>
        <end position="484"/>
    </location>
</feature>
<name>A0ABW2I498_9ACTN</name>
<evidence type="ECO:0000313" key="2">
    <source>
        <dbReference type="EMBL" id="MFC7279686.1"/>
    </source>
</evidence>
<dbReference type="Proteomes" id="UP001596548">
    <property type="component" value="Unassembled WGS sequence"/>
</dbReference>
<dbReference type="PANTHER" id="PTHR11440">
    <property type="entry name" value="LECITHIN-CHOLESTEROL ACYLTRANSFERASE-RELATED"/>
    <property type="match status" value="1"/>
</dbReference>
<dbReference type="InterPro" id="IPR003386">
    <property type="entry name" value="LACT/PDAT_acylTrfase"/>
</dbReference>
<dbReference type="EMBL" id="JBHTBJ010000057">
    <property type="protein sequence ID" value="MFC7279686.1"/>
    <property type="molecule type" value="Genomic_DNA"/>
</dbReference>
<dbReference type="Gene3D" id="3.40.50.1820">
    <property type="entry name" value="alpha/beta hydrolase"/>
    <property type="match status" value="1"/>
</dbReference>
<feature type="compositionally biased region" description="Basic residues" evidence="1">
    <location>
        <begin position="471"/>
        <end position="480"/>
    </location>
</feature>
<evidence type="ECO:0000256" key="1">
    <source>
        <dbReference type="SAM" id="MobiDB-lite"/>
    </source>
</evidence>
<dbReference type="InterPro" id="IPR029058">
    <property type="entry name" value="AB_hydrolase_fold"/>
</dbReference>
<comment type="caution">
    <text evidence="2">The sequence shown here is derived from an EMBL/GenBank/DDBJ whole genome shotgun (WGS) entry which is preliminary data.</text>
</comment>
<keyword evidence="3" id="KW-1185">Reference proteome</keyword>
<sequence length="677" mass="75364">MFRTRARGLPRVVFLPGALGTELIDTSLTPAQARRECERNLGVAGDLLLRGTPLYPCDKRPEALWGTIGSLHWLFAPDAWGRRMMTGNGWDQPGNVRPGALVDIDVQYKKKRITFRPYTAFLAGLRGAGMDVLAFPYDWRLSVRTNAGLLQRRILDQWFGGRAPTRPVSDEERVTLIGHSMGGLIARYFLESPLQGHRLARRLITIGTPHRGAPQAWLHLTGRTLPLPDTPLYQQLRAAGIPPPSVSAHGIPPRVQIAVLHAMASTFQLLPVYNFVSNKGRPERYQTTYRDEKHSGTGRTAVETIRDLRAGLIDACDLPGWLGRQRLDYHLLAATGFPTPLGYDRGQDRIITGAGGDATVPLTSARLFPHDHGNLRNLLVTGGTLDHARLCERPDVLGRCLPLVRRPRPPVPRQVPPGSVSVDDLVGAARLIMDCRHEPDYRGRVLSVTRLGSNDGKPLVDPADEPVPGSKTRRQLRNPPKHLSSREIEEIDVPDVGRLRYVFILSNATSFSSVGGMLFLGDFYNHMVTYNVGRMDRGYRHACDNAHHAEMHLTRWLSEQDRTFRKRLRMLHIANRSRDTDIEGFSPCRPCCSDLAASLAGLRGTPPTQTINAEISWCERYTGYPRCQHATTDFSLAWMKSAGWGLVERCARQKPIPWLAGARPGTFQGGQRTLTSA</sequence>
<evidence type="ECO:0008006" key="4">
    <source>
        <dbReference type="Google" id="ProtNLM"/>
    </source>
</evidence>